<keyword evidence="5" id="KW-1185">Reference proteome</keyword>
<dbReference type="InterPro" id="IPR046782">
    <property type="entry name" value="HEWD"/>
</dbReference>
<dbReference type="KEGG" id="hsu:HLASF_1627"/>
<evidence type="ECO:0000313" key="2">
    <source>
        <dbReference type="EMBL" id="AKH98104.1"/>
    </source>
</evidence>
<dbReference type="AlphaFoldDB" id="A0A0F7PES6"/>
<reference evidence="4" key="2">
    <citation type="submission" date="2015-05" db="EMBL/GenBank/DDBJ databases">
        <title>Complete genome sequence of Halanaeroarchaeum sulfurireducens type strain M27-SA2, a sulfate-reducer haloarchaeon from marine anoxic lake Medee.</title>
        <authorList>
            <person name="Messina E."/>
            <person name="Kublanov I.V."/>
            <person name="Toshchakov S."/>
            <person name="Arcadi E."/>
            <person name="La Spada G."/>
            <person name="La Cono V."/>
            <person name="Yakimov M.M."/>
        </authorList>
    </citation>
    <scope>NUCLEOTIDE SEQUENCE [LARGE SCALE GENOMIC DNA]</scope>
    <source>
        <strain evidence="4">M27-SA2</strain>
    </source>
</reference>
<dbReference type="EMBL" id="CP011564">
    <property type="protein sequence ID" value="ALG82498.1"/>
    <property type="molecule type" value="Genomic_DNA"/>
</dbReference>
<gene>
    <name evidence="3" type="ORF">HLASA_1614</name>
    <name evidence="2" type="ORF">HLASF_1627</name>
</gene>
<dbReference type="Proteomes" id="UP000069906">
    <property type="component" value="Chromosome"/>
</dbReference>
<reference evidence="2 5" key="1">
    <citation type="journal article" date="2015" name="ISME J.">
        <title>Elemental sulfur and acetate can support life of a novel strictly anaerobic haloarchaeon.</title>
        <authorList>
            <person name="Sorokin D.Y."/>
            <person name="Kublanov I.V."/>
            <person name="Gavrilov S.N."/>
            <person name="Rojo D."/>
            <person name="Roman P."/>
            <person name="Golyshin P.N."/>
            <person name="Slepak V.Z."/>
            <person name="Smedile F."/>
            <person name="Ferrer M."/>
            <person name="Messina E."/>
            <person name="La Cono V."/>
            <person name="Yakimov M.M."/>
        </authorList>
    </citation>
    <scope>NUCLEOTIDE SEQUENCE [LARGE SCALE GENOMIC DNA]</scope>
    <source>
        <strain evidence="2 5">HSR2</strain>
    </source>
</reference>
<sequence length="55" mass="6443">MSAQIRTPTHRTCVRCGREERYDEEEKVWKVTDAVGDIYCIHSWDITGEFTPVVQ</sequence>
<dbReference type="RefSeq" id="WP_200899138.1">
    <property type="nucleotide sequence ID" value="NZ_CP008874.1"/>
</dbReference>
<evidence type="ECO:0000313" key="3">
    <source>
        <dbReference type="EMBL" id="ALG82498.1"/>
    </source>
</evidence>
<dbReference type="HOGENOM" id="CLU_196451_0_0_2"/>
<dbReference type="Pfam" id="PF20576">
    <property type="entry name" value="HEWD"/>
    <property type="match status" value="1"/>
</dbReference>
<dbReference type="EMBL" id="CP008874">
    <property type="protein sequence ID" value="AKH98104.1"/>
    <property type="molecule type" value="Genomic_DNA"/>
</dbReference>
<accession>A0A0F7PES6</accession>
<dbReference type="KEGG" id="hsf:HLASA_1614"/>
<feature type="domain" description="HEWD" evidence="1">
    <location>
        <begin position="1"/>
        <end position="54"/>
    </location>
</feature>
<name>A0A0F7PES6_9EURY</name>
<evidence type="ECO:0000259" key="1">
    <source>
        <dbReference type="Pfam" id="PF20576"/>
    </source>
</evidence>
<protein>
    <recommendedName>
        <fullName evidence="1">HEWD domain-containing protein</fullName>
    </recommendedName>
</protein>
<dbReference type="GeneID" id="62345459"/>
<organism evidence="2 5">
    <name type="scientific">Halanaeroarchaeum sulfurireducens</name>
    <dbReference type="NCBI Taxonomy" id="1604004"/>
    <lineage>
        <taxon>Archaea</taxon>
        <taxon>Methanobacteriati</taxon>
        <taxon>Methanobacteriota</taxon>
        <taxon>Stenosarchaea group</taxon>
        <taxon>Halobacteria</taxon>
        <taxon>Halobacteriales</taxon>
        <taxon>Halobacteriaceae</taxon>
        <taxon>Halanaeroarchaeum</taxon>
    </lineage>
</organism>
<proteinExistence type="predicted"/>
<reference evidence="3 4" key="3">
    <citation type="journal article" date="2016" name="Stand. Genomic Sci.">
        <title>Complete genome sequence of 'Halanaeroarchaeum sulfurireducens' M27-SA2, a sulfur-reducing and acetate-oxidizing haloarchaeon from the deep-sea hypersaline anoxic lake Medee.</title>
        <authorList>
            <person name="Messina E."/>
            <person name="Sorokin D.Y."/>
            <person name="Kublanov I.V."/>
            <person name="Toshchakov S."/>
            <person name="Lopatina A."/>
            <person name="Arcadi E."/>
            <person name="Smedile F."/>
            <person name="La Spada G."/>
            <person name="La Cono V."/>
            <person name="Yakimov M.M."/>
        </authorList>
    </citation>
    <scope>NUCLEOTIDE SEQUENCE [LARGE SCALE GENOMIC DNA]</scope>
    <source>
        <strain evidence="3 4">M27-SA2</strain>
    </source>
</reference>
<evidence type="ECO:0000313" key="5">
    <source>
        <dbReference type="Proteomes" id="UP000069906"/>
    </source>
</evidence>
<dbReference type="Proteomes" id="UP000060390">
    <property type="component" value="Chromosome"/>
</dbReference>
<evidence type="ECO:0000313" key="4">
    <source>
        <dbReference type="Proteomes" id="UP000060390"/>
    </source>
</evidence>
<dbReference type="OrthoDB" id="212207at2157"/>